<comment type="caution">
    <text evidence="1">The sequence shown here is derived from an EMBL/GenBank/DDBJ whole genome shotgun (WGS) entry which is preliminary data.</text>
</comment>
<reference evidence="1 2" key="1">
    <citation type="journal article" date="2019" name="Sci. Rep.">
        <title>Orb-weaving spider Araneus ventricosus genome elucidates the spidroin gene catalogue.</title>
        <authorList>
            <person name="Kono N."/>
            <person name="Nakamura H."/>
            <person name="Ohtoshi R."/>
            <person name="Moran D.A.P."/>
            <person name="Shinohara A."/>
            <person name="Yoshida Y."/>
            <person name="Fujiwara M."/>
            <person name="Mori M."/>
            <person name="Tomita M."/>
            <person name="Arakawa K."/>
        </authorList>
    </citation>
    <scope>NUCLEOTIDE SEQUENCE [LARGE SCALE GENOMIC DNA]</scope>
</reference>
<proteinExistence type="predicted"/>
<evidence type="ECO:0000313" key="1">
    <source>
        <dbReference type="EMBL" id="GBM60435.1"/>
    </source>
</evidence>
<protein>
    <submittedName>
        <fullName evidence="1">Uncharacterized protein</fullName>
    </submittedName>
</protein>
<dbReference type="Proteomes" id="UP000499080">
    <property type="component" value="Unassembled WGS sequence"/>
</dbReference>
<sequence>MENKPVDGPNGMEQCCRECPAFESLNSSLPNTKHTYLLCQSFFIGLQSKWIGAYPVRLDIQPSSPHLFNSQRFRTDDQFRHGAVEFEWSEAVVNVQPNNSR</sequence>
<evidence type="ECO:0000313" key="2">
    <source>
        <dbReference type="Proteomes" id="UP000499080"/>
    </source>
</evidence>
<gene>
    <name evidence="1" type="ORF">AVEN_786_1</name>
</gene>
<dbReference type="EMBL" id="BGPR01001723">
    <property type="protein sequence ID" value="GBM60435.1"/>
    <property type="molecule type" value="Genomic_DNA"/>
</dbReference>
<organism evidence="1 2">
    <name type="scientific">Araneus ventricosus</name>
    <name type="common">Orbweaver spider</name>
    <name type="synonym">Epeira ventricosa</name>
    <dbReference type="NCBI Taxonomy" id="182803"/>
    <lineage>
        <taxon>Eukaryota</taxon>
        <taxon>Metazoa</taxon>
        <taxon>Ecdysozoa</taxon>
        <taxon>Arthropoda</taxon>
        <taxon>Chelicerata</taxon>
        <taxon>Arachnida</taxon>
        <taxon>Araneae</taxon>
        <taxon>Araneomorphae</taxon>
        <taxon>Entelegynae</taxon>
        <taxon>Araneoidea</taxon>
        <taxon>Araneidae</taxon>
        <taxon>Araneus</taxon>
    </lineage>
</organism>
<dbReference type="AlphaFoldDB" id="A0A4Y2H5Z8"/>
<accession>A0A4Y2H5Z8</accession>
<name>A0A4Y2H5Z8_ARAVE</name>
<keyword evidence="2" id="KW-1185">Reference proteome</keyword>